<accession>A0ABV6C123</accession>
<dbReference type="Pfam" id="PF01071">
    <property type="entry name" value="GARS_A"/>
    <property type="match status" value="1"/>
</dbReference>
<comment type="catalytic activity">
    <reaction evidence="12">
        <text>5-phospho-beta-D-ribosylamine + glycine + ATP = N(1)-(5-phospho-beta-D-ribosyl)glycinamide + ADP + phosphate + H(+)</text>
        <dbReference type="Rhea" id="RHEA:17453"/>
        <dbReference type="ChEBI" id="CHEBI:15378"/>
        <dbReference type="ChEBI" id="CHEBI:30616"/>
        <dbReference type="ChEBI" id="CHEBI:43474"/>
        <dbReference type="ChEBI" id="CHEBI:57305"/>
        <dbReference type="ChEBI" id="CHEBI:58681"/>
        <dbReference type="ChEBI" id="CHEBI:143788"/>
        <dbReference type="ChEBI" id="CHEBI:456216"/>
        <dbReference type="EC" id="6.3.4.13"/>
    </reaction>
</comment>
<evidence type="ECO:0000256" key="3">
    <source>
        <dbReference type="ARBA" id="ARBA00005174"/>
    </source>
</evidence>
<dbReference type="HAMAP" id="MF_00138">
    <property type="entry name" value="GARS"/>
    <property type="match status" value="1"/>
</dbReference>
<evidence type="ECO:0000256" key="11">
    <source>
        <dbReference type="ARBA" id="ARBA00042864"/>
    </source>
</evidence>
<evidence type="ECO:0000313" key="16">
    <source>
        <dbReference type="Proteomes" id="UP001589788"/>
    </source>
</evidence>
<dbReference type="InterPro" id="IPR011054">
    <property type="entry name" value="Rudment_hybrid_motif"/>
</dbReference>
<dbReference type="PROSITE" id="PS50975">
    <property type="entry name" value="ATP_GRASP"/>
    <property type="match status" value="1"/>
</dbReference>
<keyword evidence="6 13" id="KW-0547">Nucleotide-binding</keyword>
<comment type="cofactor">
    <cofactor evidence="2">
        <name>Mg(2+)</name>
        <dbReference type="ChEBI" id="CHEBI:18420"/>
    </cofactor>
</comment>
<proteinExistence type="inferred from homology"/>
<keyword evidence="16" id="KW-1185">Reference proteome</keyword>
<dbReference type="PANTHER" id="PTHR43472">
    <property type="entry name" value="PHOSPHORIBOSYLAMINE--GLYCINE LIGASE"/>
    <property type="match status" value="1"/>
</dbReference>
<dbReference type="PANTHER" id="PTHR43472:SF1">
    <property type="entry name" value="PHOSPHORIBOSYLAMINE--GLYCINE LIGASE, CHLOROPLASTIC"/>
    <property type="match status" value="1"/>
</dbReference>
<protein>
    <recommendedName>
        <fullName evidence="4 12">Phosphoribosylamine--glycine ligase</fullName>
        <ecNumber evidence="4 12">6.3.4.13</ecNumber>
    </recommendedName>
    <alternativeName>
        <fullName evidence="12">GARS</fullName>
    </alternativeName>
    <alternativeName>
        <fullName evidence="10 12">Glycinamide ribonucleotide synthetase</fullName>
    </alternativeName>
    <alternativeName>
        <fullName evidence="11 12">Phosphoribosylglycinamide synthetase</fullName>
    </alternativeName>
</protein>
<gene>
    <name evidence="12 15" type="primary">purD</name>
    <name evidence="15" type="ORF">ACFFRE_00030</name>
</gene>
<comment type="pathway">
    <text evidence="3 12">Purine metabolism; IMP biosynthesis via de novo pathway; N(1)-(5-phospho-D-ribosyl)glycinamide from 5-phospho-alpha-D-ribose 1-diphosphate: step 2/2.</text>
</comment>
<dbReference type="SUPFAM" id="SSF52440">
    <property type="entry name" value="PreATP-grasp domain"/>
    <property type="match status" value="1"/>
</dbReference>
<evidence type="ECO:0000256" key="13">
    <source>
        <dbReference type="PROSITE-ProRule" id="PRU00409"/>
    </source>
</evidence>
<evidence type="ECO:0000256" key="8">
    <source>
        <dbReference type="ARBA" id="ARBA00022840"/>
    </source>
</evidence>
<evidence type="ECO:0000256" key="6">
    <source>
        <dbReference type="ARBA" id="ARBA00022741"/>
    </source>
</evidence>
<name>A0ABV6C123_9ACTN</name>
<dbReference type="InterPro" id="IPR000115">
    <property type="entry name" value="PRibGlycinamide_synth"/>
</dbReference>
<evidence type="ECO:0000256" key="4">
    <source>
        <dbReference type="ARBA" id="ARBA00013255"/>
    </source>
</evidence>
<feature type="domain" description="ATP-grasp" evidence="14">
    <location>
        <begin position="103"/>
        <end position="309"/>
    </location>
</feature>
<dbReference type="Gene3D" id="3.90.600.10">
    <property type="entry name" value="Phosphoribosylglycinamide synthetase, C-terminal domain"/>
    <property type="match status" value="1"/>
</dbReference>
<dbReference type="InterPro" id="IPR020560">
    <property type="entry name" value="PRibGlycinamide_synth_C-dom"/>
</dbReference>
<dbReference type="SUPFAM" id="SSF51246">
    <property type="entry name" value="Rudiment single hybrid motif"/>
    <property type="match status" value="1"/>
</dbReference>
<dbReference type="PROSITE" id="PS00184">
    <property type="entry name" value="GARS"/>
    <property type="match status" value="1"/>
</dbReference>
<comment type="cofactor">
    <cofactor evidence="1">
        <name>Mn(2+)</name>
        <dbReference type="ChEBI" id="CHEBI:29035"/>
    </cofactor>
</comment>
<comment type="similarity">
    <text evidence="9 12">Belongs to the GARS family.</text>
</comment>
<keyword evidence="5 12" id="KW-0436">Ligase</keyword>
<evidence type="ECO:0000256" key="7">
    <source>
        <dbReference type="ARBA" id="ARBA00022755"/>
    </source>
</evidence>
<reference evidence="15 16" key="1">
    <citation type="submission" date="2024-09" db="EMBL/GenBank/DDBJ databases">
        <authorList>
            <person name="Sun Q."/>
            <person name="Mori K."/>
        </authorList>
    </citation>
    <scope>NUCLEOTIDE SEQUENCE [LARGE SCALE GENOMIC DNA]</scope>
    <source>
        <strain evidence="15 16">JCM 15389</strain>
    </source>
</reference>
<comment type="caution">
    <text evidence="15">The sequence shown here is derived from an EMBL/GenBank/DDBJ whole genome shotgun (WGS) entry which is preliminary data.</text>
</comment>
<evidence type="ECO:0000256" key="1">
    <source>
        <dbReference type="ARBA" id="ARBA00001936"/>
    </source>
</evidence>
<dbReference type="RefSeq" id="WP_377786859.1">
    <property type="nucleotide sequence ID" value="NZ_JBHLYQ010000001.1"/>
</dbReference>
<evidence type="ECO:0000259" key="14">
    <source>
        <dbReference type="PROSITE" id="PS50975"/>
    </source>
</evidence>
<dbReference type="InterPro" id="IPR020562">
    <property type="entry name" value="PRibGlycinamide_synth_N"/>
</dbReference>
<evidence type="ECO:0000313" key="15">
    <source>
        <dbReference type="EMBL" id="MFC0080546.1"/>
    </source>
</evidence>
<dbReference type="InterPro" id="IPR037123">
    <property type="entry name" value="PRibGlycinamide_synth_C_sf"/>
</dbReference>
<dbReference type="InterPro" id="IPR013815">
    <property type="entry name" value="ATP_grasp_subdomain_1"/>
</dbReference>
<evidence type="ECO:0000256" key="5">
    <source>
        <dbReference type="ARBA" id="ARBA00022598"/>
    </source>
</evidence>
<dbReference type="Gene3D" id="3.30.1490.20">
    <property type="entry name" value="ATP-grasp fold, A domain"/>
    <property type="match status" value="1"/>
</dbReference>
<dbReference type="Gene3D" id="3.40.50.20">
    <property type="match status" value="1"/>
</dbReference>
<dbReference type="Pfam" id="PF02844">
    <property type="entry name" value="GARS_N"/>
    <property type="match status" value="1"/>
</dbReference>
<dbReference type="InterPro" id="IPR020561">
    <property type="entry name" value="PRibGlycinamid_synth_ATP-grasp"/>
</dbReference>
<evidence type="ECO:0000256" key="10">
    <source>
        <dbReference type="ARBA" id="ARBA00042242"/>
    </source>
</evidence>
<evidence type="ECO:0000256" key="9">
    <source>
        <dbReference type="ARBA" id="ARBA00038345"/>
    </source>
</evidence>
<keyword evidence="7 12" id="KW-0658">Purine biosynthesis</keyword>
<dbReference type="SMART" id="SM01210">
    <property type="entry name" value="GARS_C"/>
    <property type="match status" value="1"/>
</dbReference>
<dbReference type="Pfam" id="PF02843">
    <property type="entry name" value="GARS_C"/>
    <property type="match status" value="1"/>
</dbReference>
<dbReference type="GO" id="GO:0004637">
    <property type="term" value="F:phosphoribosylamine-glycine ligase activity"/>
    <property type="evidence" value="ECO:0007669"/>
    <property type="project" value="UniProtKB-EC"/>
</dbReference>
<dbReference type="InterPro" id="IPR016185">
    <property type="entry name" value="PreATP-grasp_dom_sf"/>
</dbReference>
<dbReference type="EMBL" id="JBHLYQ010000001">
    <property type="protein sequence ID" value="MFC0080546.1"/>
    <property type="molecule type" value="Genomic_DNA"/>
</dbReference>
<dbReference type="NCBIfam" id="TIGR00877">
    <property type="entry name" value="purD"/>
    <property type="match status" value="1"/>
</dbReference>
<dbReference type="SUPFAM" id="SSF56059">
    <property type="entry name" value="Glutathione synthetase ATP-binding domain-like"/>
    <property type="match status" value="1"/>
</dbReference>
<dbReference type="Gene3D" id="3.30.470.20">
    <property type="entry name" value="ATP-grasp fold, B domain"/>
    <property type="match status" value="1"/>
</dbReference>
<dbReference type="EC" id="6.3.4.13" evidence="4 12"/>
<dbReference type="SMART" id="SM01209">
    <property type="entry name" value="GARS_A"/>
    <property type="match status" value="1"/>
</dbReference>
<evidence type="ECO:0000256" key="12">
    <source>
        <dbReference type="HAMAP-Rule" id="MF_00138"/>
    </source>
</evidence>
<dbReference type="InterPro" id="IPR020559">
    <property type="entry name" value="PRibGlycinamide_synth_CS"/>
</dbReference>
<sequence>MRALVVGSGAREHALALALARTVDVVVQRPEAERCPFVGPVPGGQRIDASSEPPEAIEADLVVVGPEEPLVAGLADRLRALGRLVLGPGAAGAVLEGSKAAMKRLLAEAKVPTARFGIFDDLAEAKAFLRELPGPFVVKTDGLAAGKGVLVTEDPAEAEADLAAKLSGAAFGDAGRTVVVEEGLSGREVSLMVLTDGTRVVPLPPARDAKRLLDGDQGPNTGGMGAYSPVPDFEHRTQDQVLDQIVEPILAALRRRAVDYRGVLYVGLMLTVDGPMVLELNVRLGDPEAQVVLPRVPEDLAGLFAEAASGRLRSDPRPSPDAAVGVVLAAPGYPRAPETGGVLEGLEEAAALPGVTVLHGATARGDDGRVRATGGRVLTLVGQGPDLGQARARAYEALATVHLPGGQWRTDIARPEEEDR</sequence>
<dbReference type="Proteomes" id="UP001589788">
    <property type="component" value="Unassembled WGS sequence"/>
</dbReference>
<dbReference type="InterPro" id="IPR011761">
    <property type="entry name" value="ATP-grasp"/>
</dbReference>
<keyword evidence="8 13" id="KW-0067">ATP-binding</keyword>
<organism evidence="15 16">
    <name type="scientific">Aciditerrimonas ferrireducens</name>
    <dbReference type="NCBI Taxonomy" id="667306"/>
    <lineage>
        <taxon>Bacteria</taxon>
        <taxon>Bacillati</taxon>
        <taxon>Actinomycetota</taxon>
        <taxon>Acidimicrobiia</taxon>
        <taxon>Acidimicrobiales</taxon>
        <taxon>Acidimicrobiaceae</taxon>
        <taxon>Aciditerrimonas</taxon>
    </lineage>
</organism>
<evidence type="ECO:0000256" key="2">
    <source>
        <dbReference type="ARBA" id="ARBA00001946"/>
    </source>
</evidence>